<evidence type="ECO:0000313" key="1">
    <source>
        <dbReference type="EMBL" id="MFC7200664.1"/>
    </source>
</evidence>
<dbReference type="Proteomes" id="UP001596447">
    <property type="component" value="Unassembled WGS sequence"/>
</dbReference>
<dbReference type="EMBL" id="JBHTAR010000011">
    <property type="protein sequence ID" value="MFC7200664.1"/>
    <property type="molecule type" value="Genomic_DNA"/>
</dbReference>
<proteinExistence type="predicted"/>
<sequence length="49" mass="5439">MATCRDCGEKSDVNEYHVDDAVIAYCPDCVPSNADPVTTYSHDLEYPEV</sequence>
<keyword evidence="2" id="KW-1185">Reference proteome</keyword>
<comment type="caution">
    <text evidence="1">The sequence shown here is derived from an EMBL/GenBank/DDBJ whole genome shotgun (WGS) entry which is preliminary data.</text>
</comment>
<dbReference type="RefSeq" id="WP_382217644.1">
    <property type="nucleotide sequence ID" value="NZ_JBHTAR010000011.1"/>
</dbReference>
<gene>
    <name evidence="1" type="ORF">ACFQJ9_14780</name>
</gene>
<dbReference type="AlphaFoldDB" id="A0ABD5Z5Z5"/>
<accession>A0ABD5Z5Z5</accession>
<organism evidence="1 2">
    <name type="scientific">Halospeciosus flavus</name>
    <dbReference type="NCBI Taxonomy" id="3032283"/>
    <lineage>
        <taxon>Archaea</taxon>
        <taxon>Methanobacteriati</taxon>
        <taxon>Methanobacteriota</taxon>
        <taxon>Stenosarchaea group</taxon>
        <taxon>Halobacteria</taxon>
        <taxon>Halobacteriales</taxon>
        <taxon>Halobacteriaceae</taxon>
        <taxon>Halospeciosus</taxon>
    </lineage>
</organism>
<protein>
    <recommendedName>
        <fullName evidence="3">Small CPxCG-related zinc finger protein</fullName>
    </recommendedName>
</protein>
<name>A0ABD5Z5Z5_9EURY</name>
<reference evidence="1 2" key="1">
    <citation type="journal article" date="2019" name="Int. J. Syst. Evol. Microbiol.">
        <title>The Global Catalogue of Microorganisms (GCM) 10K type strain sequencing project: providing services to taxonomists for standard genome sequencing and annotation.</title>
        <authorList>
            <consortium name="The Broad Institute Genomics Platform"/>
            <consortium name="The Broad Institute Genome Sequencing Center for Infectious Disease"/>
            <person name="Wu L."/>
            <person name="Ma J."/>
        </authorList>
    </citation>
    <scope>NUCLEOTIDE SEQUENCE [LARGE SCALE GENOMIC DNA]</scope>
    <source>
        <strain evidence="1 2">XZGYJ-43</strain>
    </source>
</reference>
<evidence type="ECO:0000313" key="2">
    <source>
        <dbReference type="Proteomes" id="UP001596447"/>
    </source>
</evidence>
<evidence type="ECO:0008006" key="3">
    <source>
        <dbReference type="Google" id="ProtNLM"/>
    </source>
</evidence>